<feature type="non-terminal residue" evidence="7">
    <location>
        <position position="204"/>
    </location>
</feature>
<dbReference type="GO" id="GO:0003724">
    <property type="term" value="F:RNA helicase activity"/>
    <property type="evidence" value="ECO:0007669"/>
    <property type="project" value="UniProtKB-EC"/>
</dbReference>
<sequence length="204" mass="22670">MHRRTARAVRPDVVSHSAAMQASGGHVNAAGERFFRRAAYTPIVRKLALSHSRAAATNFDTPIMLFCALRHPVGHRTARGPQVQLQTSAKMLIDAPRHRCSNEALSIASMLCVLPVFLRPNDAFRAANEAKARFAHMDGDHLTLLNIFHAYKQMLQDGQDPAKFCAENFISLRALRAAEVAREHLKKAMESIGLQMVSTDFQDK</sequence>
<reference evidence="7" key="1">
    <citation type="submission" date="2021-02" db="EMBL/GenBank/DDBJ databases">
        <authorList>
            <person name="Dougan E. K."/>
            <person name="Rhodes N."/>
            <person name="Thang M."/>
            <person name="Chan C."/>
        </authorList>
    </citation>
    <scope>NUCLEOTIDE SEQUENCE</scope>
</reference>
<evidence type="ECO:0000313" key="7">
    <source>
        <dbReference type="EMBL" id="CAE8616338.1"/>
    </source>
</evidence>
<evidence type="ECO:0000313" key="8">
    <source>
        <dbReference type="Proteomes" id="UP000654075"/>
    </source>
</evidence>
<comment type="catalytic activity">
    <reaction evidence="6">
        <text>ATP + H2O = ADP + phosphate + H(+)</text>
        <dbReference type="Rhea" id="RHEA:13065"/>
        <dbReference type="ChEBI" id="CHEBI:15377"/>
        <dbReference type="ChEBI" id="CHEBI:15378"/>
        <dbReference type="ChEBI" id="CHEBI:30616"/>
        <dbReference type="ChEBI" id="CHEBI:43474"/>
        <dbReference type="ChEBI" id="CHEBI:456216"/>
        <dbReference type="EC" id="3.6.4.13"/>
    </reaction>
</comment>
<dbReference type="PANTHER" id="PTHR18934:SF109">
    <property type="entry name" value="ATP-DEPENDENT RNA HELICASE DHX15 HOMOLOG"/>
    <property type="match status" value="1"/>
</dbReference>
<evidence type="ECO:0000256" key="2">
    <source>
        <dbReference type="ARBA" id="ARBA00022664"/>
    </source>
</evidence>
<evidence type="ECO:0000256" key="4">
    <source>
        <dbReference type="ARBA" id="ARBA00022806"/>
    </source>
</evidence>
<keyword evidence="2" id="KW-0507">mRNA processing</keyword>
<evidence type="ECO:0000256" key="1">
    <source>
        <dbReference type="ARBA" id="ARBA00012552"/>
    </source>
</evidence>
<organism evidence="7 8">
    <name type="scientific">Polarella glacialis</name>
    <name type="common">Dinoflagellate</name>
    <dbReference type="NCBI Taxonomy" id="89957"/>
    <lineage>
        <taxon>Eukaryota</taxon>
        <taxon>Sar</taxon>
        <taxon>Alveolata</taxon>
        <taxon>Dinophyceae</taxon>
        <taxon>Suessiales</taxon>
        <taxon>Suessiaceae</taxon>
        <taxon>Polarella</taxon>
    </lineage>
</organism>
<dbReference type="EC" id="3.6.4.13" evidence="1"/>
<dbReference type="Pfam" id="PF21010">
    <property type="entry name" value="HA2_C"/>
    <property type="match status" value="1"/>
</dbReference>
<gene>
    <name evidence="7" type="ORF">PGLA1383_LOCUS34034</name>
</gene>
<name>A0A813FPR9_POLGL</name>
<dbReference type="GO" id="GO:0003723">
    <property type="term" value="F:RNA binding"/>
    <property type="evidence" value="ECO:0007669"/>
    <property type="project" value="TreeGrafter"/>
</dbReference>
<evidence type="ECO:0000256" key="3">
    <source>
        <dbReference type="ARBA" id="ARBA00022801"/>
    </source>
</evidence>
<dbReference type="Proteomes" id="UP000654075">
    <property type="component" value="Unassembled WGS sequence"/>
</dbReference>
<keyword evidence="4" id="KW-0547">Nucleotide-binding</keyword>
<dbReference type="OrthoDB" id="10253254at2759"/>
<evidence type="ECO:0000256" key="5">
    <source>
        <dbReference type="ARBA" id="ARBA00023187"/>
    </source>
</evidence>
<accession>A0A813FPR9</accession>
<dbReference type="GO" id="GO:0006397">
    <property type="term" value="P:mRNA processing"/>
    <property type="evidence" value="ECO:0007669"/>
    <property type="project" value="UniProtKB-KW"/>
</dbReference>
<keyword evidence="5" id="KW-0508">mRNA splicing</keyword>
<dbReference type="PANTHER" id="PTHR18934">
    <property type="entry name" value="ATP-DEPENDENT RNA HELICASE"/>
    <property type="match status" value="1"/>
</dbReference>
<dbReference type="GO" id="GO:0008380">
    <property type="term" value="P:RNA splicing"/>
    <property type="evidence" value="ECO:0007669"/>
    <property type="project" value="UniProtKB-KW"/>
</dbReference>
<protein>
    <recommendedName>
        <fullName evidence="1">RNA helicase</fullName>
        <ecNumber evidence="1">3.6.4.13</ecNumber>
    </recommendedName>
</protein>
<keyword evidence="4" id="KW-0347">Helicase</keyword>
<dbReference type="Gene3D" id="1.20.120.1080">
    <property type="match status" value="1"/>
</dbReference>
<comment type="caution">
    <text evidence="7">The sequence shown here is derived from an EMBL/GenBank/DDBJ whole genome shotgun (WGS) entry which is preliminary data.</text>
</comment>
<dbReference type="GO" id="GO:0016787">
    <property type="term" value="F:hydrolase activity"/>
    <property type="evidence" value="ECO:0007669"/>
    <property type="project" value="UniProtKB-KW"/>
</dbReference>
<keyword evidence="3" id="KW-0378">Hydrolase</keyword>
<keyword evidence="4" id="KW-0067">ATP-binding</keyword>
<keyword evidence="8" id="KW-1185">Reference proteome</keyword>
<dbReference type="EMBL" id="CAJNNV010025851">
    <property type="protein sequence ID" value="CAE8616338.1"/>
    <property type="molecule type" value="Genomic_DNA"/>
</dbReference>
<proteinExistence type="predicted"/>
<dbReference type="AlphaFoldDB" id="A0A813FPR9"/>
<evidence type="ECO:0000256" key="6">
    <source>
        <dbReference type="ARBA" id="ARBA00047984"/>
    </source>
</evidence>